<evidence type="ECO:0000313" key="2">
    <source>
        <dbReference type="EMBL" id="RGT58260.1"/>
    </source>
</evidence>
<evidence type="ECO:0000313" key="3">
    <source>
        <dbReference type="Proteomes" id="UP000284772"/>
    </source>
</evidence>
<dbReference type="Proteomes" id="UP000284772">
    <property type="component" value="Unassembled WGS sequence"/>
</dbReference>
<feature type="transmembrane region" description="Helical" evidence="1">
    <location>
        <begin position="266"/>
        <end position="286"/>
    </location>
</feature>
<comment type="caution">
    <text evidence="2">The sequence shown here is derived from an EMBL/GenBank/DDBJ whole genome shotgun (WGS) entry which is preliminary data.</text>
</comment>
<feature type="transmembrane region" description="Helical" evidence="1">
    <location>
        <begin position="292"/>
        <end position="311"/>
    </location>
</feature>
<proteinExistence type="predicted"/>
<gene>
    <name evidence="2" type="ORF">DWX27_00670</name>
</gene>
<reference evidence="2 3" key="1">
    <citation type="submission" date="2018-08" db="EMBL/GenBank/DDBJ databases">
        <title>A genome reference for cultivated species of the human gut microbiota.</title>
        <authorList>
            <person name="Zou Y."/>
            <person name="Xue W."/>
            <person name="Luo G."/>
        </authorList>
    </citation>
    <scope>NUCLEOTIDE SEQUENCE [LARGE SCALE GENOMIC DNA]</scope>
    <source>
        <strain evidence="2 3">AF19-10AC</strain>
    </source>
</reference>
<keyword evidence="1" id="KW-1133">Transmembrane helix</keyword>
<feature type="transmembrane region" description="Helical" evidence="1">
    <location>
        <begin position="186"/>
        <end position="203"/>
    </location>
</feature>
<name>A0AAQ0LTA1_9BACE</name>
<dbReference type="AlphaFoldDB" id="A0AAQ0LTA1"/>
<keyword evidence="1" id="KW-0812">Transmembrane</keyword>
<dbReference type="RefSeq" id="WP_118448119.1">
    <property type="nucleotide sequence ID" value="NZ_QRWT01000001.1"/>
</dbReference>
<dbReference type="Pfam" id="PF14897">
    <property type="entry name" value="EpsG"/>
    <property type="match status" value="1"/>
</dbReference>
<feature type="transmembrane region" description="Helical" evidence="1">
    <location>
        <begin position="318"/>
        <end position="336"/>
    </location>
</feature>
<feature type="transmembrane region" description="Helical" evidence="1">
    <location>
        <begin position="158"/>
        <end position="180"/>
    </location>
</feature>
<dbReference type="EMBL" id="QRWT01000001">
    <property type="protein sequence ID" value="RGT58260.1"/>
    <property type="molecule type" value="Genomic_DNA"/>
</dbReference>
<feature type="transmembrane region" description="Helical" evidence="1">
    <location>
        <begin position="78"/>
        <end position="104"/>
    </location>
</feature>
<feature type="transmembrane region" description="Helical" evidence="1">
    <location>
        <begin position="236"/>
        <end position="254"/>
    </location>
</feature>
<sequence length="351" mass="40698">MIYNALLFVPLLGVMVETIYTSKVTVLSNRYFLLISLFFIGVGGLTKTNGLDINAYTAIFESPITANDIWEFGQFEPFFLLLCNCFPSYESFIFVFMVINLIFISRTIKRYSPYTCLSLFVYITGYYLLGPMGQIRQAIAISIMIYAWRYFNEKRILFWVAIASLFHYSAIICILLYFIPDKLKSVKFYVLIVAISVIVYIPIQGIMMNLLANVMGNSLGVAGAKVALYLSTESTQISILYLMYKLLILSLLLWKRNALLSIRIFPKLLNIYVVSILMWLFLSFSGSLGGRLSLYFSMTEILLLPYIFWAFRNAQLRFIVYPIFITLCIYQYYSFLYEYAFIFLPYKSIFS</sequence>
<protein>
    <submittedName>
        <fullName evidence="2">EpsG family protein</fullName>
    </submittedName>
</protein>
<organism evidence="2 3">
    <name type="scientific">Bacteroides intestinalis</name>
    <dbReference type="NCBI Taxonomy" id="329854"/>
    <lineage>
        <taxon>Bacteria</taxon>
        <taxon>Pseudomonadati</taxon>
        <taxon>Bacteroidota</taxon>
        <taxon>Bacteroidia</taxon>
        <taxon>Bacteroidales</taxon>
        <taxon>Bacteroidaceae</taxon>
        <taxon>Bacteroides</taxon>
    </lineage>
</organism>
<keyword evidence="1" id="KW-0472">Membrane</keyword>
<evidence type="ECO:0000256" key="1">
    <source>
        <dbReference type="SAM" id="Phobius"/>
    </source>
</evidence>
<dbReference type="InterPro" id="IPR049458">
    <property type="entry name" value="EpsG-like"/>
</dbReference>
<accession>A0AAQ0LTA1</accession>